<sequence length="226" mass="25755">MSLFQNSGKNNKSCKESLNSYTTSCEPSKDTESLENFNTNKRRSVTFSSGQERIPNPSSNNSYSDSQIGNTLKEPENYIPKPNQPPKTGKNTFYKTFNPFYKASNNKNLFNNDDERLPLKATEVINQPSVIDRHQETLPTNNNNNIPDRNKRILPNQETGNSKLSKFFLNRRHSPLRPLKKPIDTIEKLGPQQPSNTALLPKIFGIRHSLTGGKIYVGFYTLKKYI</sequence>
<feature type="compositionally biased region" description="Polar residues" evidence="1">
    <location>
        <begin position="1"/>
        <end position="26"/>
    </location>
</feature>
<feature type="region of interest" description="Disordered" evidence="1">
    <location>
        <begin position="135"/>
        <end position="157"/>
    </location>
</feature>
<dbReference type="Proteomes" id="UP000046392">
    <property type="component" value="Unplaced"/>
</dbReference>
<dbReference type="AlphaFoldDB" id="A0A0N5BCL4"/>
<evidence type="ECO:0000313" key="2">
    <source>
        <dbReference type="Proteomes" id="UP000046392"/>
    </source>
</evidence>
<evidence type="ECO:0000256" key="1">
    <source>
        <dbReference type="SAM" id="MobiDB-lite"/>
    </source>
</evidence>
<keyword evidence="2" id="KW-1185">Reference proteome</keyword>
<accession>A0A0N5BCL4</accession>
<reference evidence="3" key="1">
    <citation type="submission" date="2017-02" db="UniProtKB">
        <authorList>
            <consortium name="WormBaseParasite"/>
        </authorList>
    </citation>
    <scope>IDENTIFICATION</scope>
</reference>
<name>A0A0N5BCL4_STREA</name>
<proteinExistence type="predicted"/>
<organism evidence="2 3">
    <name type="scientific">Strongyloides papillosus</name>
    <name type="common">Intestinal threadworm</name>
    <dbReference type="NCBI Taxonomy" id="174720"/>
    <lineage>
        <taxon>Eukaryota</taxon>
        <taxon>Metazoa</taxon>
        <taxon>Ecdysozoa</taxon>
        <taxon>Nematoda</taxon>
        <taxon>Chromadorea</taxon>
        <taxon>Rhabditida</taxon>
        <taxon>Tylenchina</taxon>
        <taxon>Panagrolaimomorpha</taxon>
        <taxon>Strongyloidoidea</taxon>
        <taxon>Strongyloididae</taxon>
        <taxon>Strongyloides</taxon>
    </lineage>
</organism>
<protein>
    <submittedName>
        <fullName evidence="3">Uncharacterized protein</fullName>
    </submittedName>
</protein>
<feature type="compositionally biased region" description="Polar residues" evidence="1">
    <location>
        <begin position="34"/>
        <end position="51"/>
    </location>
</feature>
<dbReference type="WBParaSite" id="SPAL_0000376000.1">
    <property type="protein sequence ID" value="SPAL_0000376000.1"/>
    <property type="gene ID" value="SPAL_0000376000"/>
</dbReference>
<feature type="region of interest" description="Disordered" evidence="1">
    <location>
        <begin position="1"/>
        <end position="90"/>
    </location>
</feature>
<evidence type="ECO:0000313" key="3">
    <source>
        <dbReference type="WBParaSite" id="SPAL_0000376000.1"/>
    </source>
</evidence>